<dbReference type="CDD" id="cd00591">
    <property type="entry name" value="HU_IHF"/>
    <property type="match status" value="1"/>
</dbReference>
<dbReference type="GO" id="GO:0003677">
    <property type="term" value="F:DNA binding"/>
    <property type="evidence" value="ECO:0007669"/>
    <property type="project" value="UniProtKB-KW"/>
</dbReference>
<gene>
    <name evidence="4" type="ORF">KZO38_00220</name>
</gene>
<reference evidence="4 5" key="1">
    <citation type="submission" date="2021-07" db="EMBL/GenBank/DDBJ databases">
        <title>Genomic diversity and antimicrobial resistance of Prevotella spp. isolated from chronic lung disease airways.</title>
        <authorList>
            <person name="Webb K.A."/>
            <person name="Olagoke O.S."/>
            <person name="Baird T."/>
            <person name="Neill J."/>
            <person name="Pham A."/>
            <person name="Wells T.J."/>
            <person name="Ramsay K.A."/>
            <person name="Bell S.C."/>
            <person name="Sarovich D.S."/>
            <person name="Price E.P."/>
        </authorList>
    </citation>
    <scope>NUCLEOTIDE SEQUENCE [LARGE SCALE GENOMIC DNA]</scope>
    <source>
        <strain evidence="4 5">SCHI0011.S.12</strain>
    </source>
</reference>
<dbReference type="PANTHER" id="PTHR33175:SF2">
    <property type="entry name" value="INTEGRATION HOST FACTOR SUBUNIT ALPHA"/>
    <property type="match status" value="1"/>
</dbReference>
<dbReference type="SMART" id="SM00411">
    <property type="entry name" value="BHL"/>
    <property type="match status" value="1"/>
</dbReference>
<evidence type="ECO:0000256" key="3">
    <source>
        <dbReference type="SAM" id="Phobius"/>
    </source>
</evidence>
<keyword evidence="3" id="KW-0812">Transmembrane</keyword>
<feature type="compositionally biased region" description="Basic and acidic residues" evidence="2">
    <location>
        <begin position="254"/>
        <end position="267"/>
    </location>
</feature>
<feature type="compositionally biased region" description="Acidic residues" evidence="2">
    <location>
        <begin position="268"/>
        <end position="277"/>
    </location>
</feature>
<dbReference type="PANTHER" id="PTHR33175">
    <property type="entry name" value="DNA-BINDING PROTEIN HU"/>
    <property type="match status" value="1"/>
</dbReference>
<sequence length="464" mass="51843">MSKNSFLIDMLTSKMGLEVAEAEAFITAMFKVVNEGLKEDKLVKIKGLGTFKLTKVSARESVDVNTGERIVIEGREKISFTPDNYMRDLVNSPFSQFETVVLSDGVDFSAIDEKYALTELEDDSSLLLSNEDSLEPIAEEPKNILSSIEEAKEALAQLNEKEEEKPIEELVPSADIEKENLLVVEQEESNEETKEQMSAPISLQLSPQQLSALNAKESVSDCEEKVDKSEILPTVIENESSQIEEVPQLVVETEKIEEKEEIEPIKEESEEEEDTEESSSRSYVKPLLFAFLLIACLALGAGVGYYFFQQQSKEISVAQSSQTTNKVVVSAKKANSPTAVVDSSQKKQAAAMVDSITKKNTQAVVVKTEQAEVKEEKPVFDSKQYNKDPRVRTGAYIIIGVEKEIEVKAGQTLYSLSRRYLGPDMECYVEAINGKKEFKAGEKMKIPTLKLKKKKHRVHVEVEE</sequence>
<feature type="transmembrane region" description="Helical" evidence="3">
    <location>
        <begin position="287"/>
        <end position="308"/>
    </location>
</feature>
<dbReference type="RefSeq" id="WP_219478824.1">
    <property type="nucleotide sequence ID" value="NZ_JAHXCT010000001.1"/>
</dbReference>
<comment type="caution">
    <text evidence="4">The sequence shown here is derived from an EMBL/GenBank/DDBJ whole genome shotgun (WGS) entry which is preliminary data.</text>
</comment>
<dbReference type="Proteomes" id="UP000788426">
    <property type="component" value="Unassembled WGS sequence"/>
</dbReference>
<keyword evidence="3" id="KW-0472">Membrane</keyword>
<feature type="region of interest" description="Disordered" evidence="2">
    <location>
        <begin position="254"/>
        <end position="279"/>
    </location>
</feature>
<keyword evidence="3" id="KW-1133">Transmembrane helix</keyword>
<dbReference type="EMBL" id="JAHXCT010000001">
    <property type="protein sequence ID" value="MBW4768196.1"/>
    <property type="molecule type" value="Genomic_DNA"/>
</dbReference>
<dbReference type="Pfam" id="PF00216">
    <property type="entry name" value="Bac_DNA_binding"/>
    <property type="match status" value="1"/>
</dbReference>
<evidence type="ECO:0000313" key="5">
    <source>
        <dbReference type="Proteomes" id="UP000788426"/>
    </source>
</evidence>
<evidence type="ECO:0000256" key="2">
    <source>
        <dbReference type="SAM" id="MobiDB-lite"/>
    </source>
</evidence>
<keyword evidence="5" id="KW-1185">Reference proteome</keyword>
<keyword evidence="4" id="KW-0238">DNA-binding</keyword>
<proteinExistence type="predicted"/>
<accession>A0ABS6YAJ9</accession>
<keyword evidence="1" id="KW-0175">Coiled coil</keyword>
<evidence type="ECO:0000256" key="1">
    <source>
        <dbReference type="SAM" id="Coils"/>
    </source>
</evidence>
<dbReference type="InterPro" id="IPR000119">
    <property type="entry name" value="Hist_DNA-bd"/>
</dbReference>
<feature type="coiled-coil region" evidence="1">
    <location>
        <begin position="144"/>
        <end position="196"/>
    </location>
</feature>
<evidence type="ECO:0000313" key="4">
    <source>
        <dbReference type="EMBL" id="MBW4768196.1"/>
    </source>
</evidence>
<protein>
    <submittedName>
        <fullName evidence="4">HU family DNA-binding protein</fullName>
    </submittedName>
</protein>
<name>A0ABS6YAJ9_9BACT</name>
<organism evidence="4 5">
    <name type="scientific">Hoylesella nanceiensis</name>
    <dbReference type="NCBI Taxonomy" id="425941"/>
    <lineage>
        <taxon>Bacteria</taxon>
        <taxon>Pseudomonadati</taxon>
        <taxon>Bacteroidota</taxon>
        <taxon>Bacteroidia</taxon>
        <taxon>Bacteroidales</taxon>
        <taxon>Prevotellaceae</taxon>
        <taxon>Hoylesella</taxon>
    </lineage>
</organism>